<proteinExistence type="predicted"/>
<sequence length="177" mass="18037">MPDDPTASHRASQAALYGQPLAEIIAEIGRALGLNQARIAAVLGLSAPMLSHLVAGRRVKIGNPVAHARLGQLRALAADATAGRVGAGELADRLAGIEASSDSWATTELSTAASSDDPGALARQTQGMFRGVAAAGDFLSAADRLDAEFPAIAELLRIYGAGRSDSAAAHWARSTTG</sequence>
<dbReference type="GO" id="GO:0003677">
    <property type="term" value="F:DNA binding"/>
    <property type="evidence" value="ECO:0007669"/>
    <property type="project" value="InterPro"/>
</dbReference>
<dbReference type="SUPFAM" id="SSF47413">
    <property type="entry name" value="lambda repressor-like DNA-binding domains"/>
    <property type="match status" value="1"/>
</dbReference>
<dbReference type="EMBL" id="JACBZS010000001">
    <property type="protein sequence ID" value="NYI70064.1"/>
    <property type="molecule type" value="Genomic_DNA"/>
</dbReference>
<dbReference type="Proteomes" id="UP000527616">
    <property type="component" value="Unassembled WGS sequence"/>
</dbReference>
<reference evidence="1 2" key="1">
    <citation type="submission" date="2020-07" db="EMBL/GenBank/DDBJ databases">
        <title>Sequencing the genomes of 1000 actinobacteria strains.</title>
        <authorList>
            <person name="Klenk H.-P."/>
        </authorList>
    </citation>
    <scope>NUCLEOTIDE SEQUENCE [LARGE SCALE GENOMIC DNA]</scope>
    <source>
        <strain evidence="1 2">DSM 103164</strain>
    </source>
</reference>
<dbReference type="InterPro" id="IPR010982">
    <property type="entry name" value="Lambda_DNA-bd_dom_sf"/>
</dbReference>
<keyword evidence="2" id="KW-1185">Reference proteome</keyword>
<dbReference type="AlphaFoldDB" id="A0A7Z0D727"/>
<protein>
    <submittedName>
        <fullName evidence="1">Transcriptional regulator with XRE-family HTH domain</fullName>
    </submittedName>
</protein>
<gene>
    <name evidence="1" type="ORF">GGQ54_000624</name>
</gene>
<accession>A0A7Z0D727</accession>
<comment type="caution">
    <text evidence="1">The sequence shown here is derived from an EMBL/GenBank/DDBJ whole genome shotgun (WGS) entry which is preliminary data.</text>
</comment>
<dbReference type="RefSeq" id="WP_218843664.1">
    <property type="nucleotide sequence ID" value="NZ_JACBZS010000001.1"/>
</dbReference>
<evidence type="ECO:0000313" key="2">
    <source>
        <dbReference type="Proteomes" id="UP000527616"/>
    </source>
</evidence>
<organism evidence="1 2">
    <name type="scientific">Naumannella cuiyingiana</name>
    <dbReference type="NCBI Taxonomy" id="1347891"/>
    <lineage>
        <taxon>Bacteria</taxon>
        <taxon>Bacillati</taxon>
        <taxon>Actinomycetota</taxon>
        <taxon>Actinomycetes</taxon>
        <taxon>Propionibacteriales</taxon>
        <taxon>Propionibacteriaceae</taxon>
        <taxon>Naumannella</taxon>
    </lineage>
</organism>
<name>A0A7Z0D727_9ACTN</name>
<evidence type="ECO:0000313" key="1">
    <source>
        <dbReference type="EMBL" id="NYI70064.1"/>
    </source>
</evidence>